<dbReference type="InterPro" id="IPR027417">
    <property type="entry name" value="P-loop_NTPase"/>
</dbReference>
<organism evidence="5 7">
    <name type="scientific">Rotaria socialis</name>
    <dbReference type="NCBI Taxonomy" id="392032"/>
    <lineage>
        <taxon>Eukaryota</taxon>
        <taxon>Metazoa</taxon>
        <taxon>Spiralia</taxon>
        <taxon>Gnathifera</taxon>
        <taxon>Rotifera</taxon>
        <taxon>Eurotatoria</taxon>
        <taxon>Bdelloidea</taxon>
        <taxon>Philodinida</taxon>
        <taxon>Philodinidae</taxon>
        <taxon>Rotaria</taxon>
    </lineage>
</organism>
<dbReference type="Pfam" id="PF00004">
    <property type="entry name" value="AAA"/>
    <property type="match status" value="1"/>
</dbReference>
<proteinExistence type="predicted"/>
<dbReference type="InterPro" id="IPR003959">
    <property type="entry name" value="ATPase_AAA_core"/>
</dbReference>
<dbReference type="GO" id="GO:0005524">
    <property type="term" value="F:ATP binding"/>
    <property type="evidence" value="ECO:0007669"/>
    <property type="project" value="UniProtKB-KW"/>
</dbReference>
<keyword evidence="1" id="KW-0547">Nucleotide-binding</keyword>
<dbReference type="SMART" id="SM00382">
    <property type="entry name" value="AAA"/>
    <property type="match status" value="1"/>
</dbReference>
<dbReference type="CDD" id="cd19481">
    <property type="entry name" value="RecA-like_protease"/>
    <property type="match status" value="1"/>
</dbReference>
<evidence type="ECO:0000256" key="1">
    <source>
        <dbReference type="ARBA" id="ARBA00022741"/>
    </source>
</evidence>
<evidence type="ECO:0000256" key="3">
    <source>
        <dbReference type="SAM" id="Coils"/>
    </source>
</evidence>
<feature type="domain" description="AAA+ ATPase" evidence="4">
    <location>
        <begin position="593"/>
        <end position="731"/>
    </location>
</feature>
<dbReference type="GO" id="GO:0016887">
    <property type="term" value="F:ATP hydrolysis activity"/>
    <property type="evidence" value="ECO:0007669"/>
    <property type="project" value="InterPro"/>
</dbReference>
<evidence type="ECO:0000313" key="6">
    <source>
        <dbReference type="EMBL" id="CAF4705604.1"/>
    </source>
</evidence>
<dbReference type="PROSITE" id="PS00674">
    <property type="entry name" value="AAA"/>
    <property type="match status" value="1"/>
</dbReference>
<reference evidence="5" key="1">
    <citation type="submission" date="2021-02" db="EMBL/GenBank/DDBJ databases">
        <authorList>
            <person name="Nowell W R."/>
        </authorList>
    </citation>
    <scope>NUCLEOTIDE SEQUENCE</scope>
</reference>
<dbReference type="Proteomes" id="UP000663848">
    <property type="component" value="Unassembled WGS sequence"/>
</dbReference>
<comment type="caution">
    <text evidence="5">The sequence shown here is derived from an EMBL/GenBank/DDBJ whole genome shotgun (WGS) entry which is preliminary data.</text>
</comment>
<dbReference type="EMBL" id="CAJNYT010004193">
    <property type="protein sequence ID" value="CAF3642767.1"/>
    <property type="molecule type" value="Genomic_DNA"/>
</dbReference>
<dbReference type="PANTHER" id="PTHR23077:SF171">
    <property type="entry name" value="NUCLEAR VALOSIN-CONTAINING PROTEIN-LIKE"/>
    <property type="match status" value="1"/>
</dbReference>
<accession>A0A818QVP4</accession>
<dbReference type="Gene3D" id="3.40.50.300">
    <property type="entry name" value="P-loop containing nucleotide triphosphate hydrolases"/>
    <property type="match status" value="1"/>
</dbReference>
<evidence type="ECO:0000259" key="4">
    <source>
        <dbReference type="SMART" id="SM00382"/>
    </source>
</evidence>
<evidence type="ECO:0000313" key="7">
    <source>
        <dbReference type="Proteomes" id="UP000663872"/>
    </source>
</evidence>
<dbReference type="Proteomes" id="UP000663872">
    <property type="component" value="Unassembled WGS sequence"/>
</dbReference>
<dbReference type="InterPro" id="IPR003593">
    <property type="entry name" value="AAA+_ATPase"/>
</dbReference>
<dbReference type="PANTHER" id="PTHR23077">
    <property type="entry name" value="AAA-FAMILY ATPASE"/>
    <property type="match status" value="1"/>
</dbReference>
<feature type="coiled-coil region" evidence="3">
    <location>
        <begin position="523"/>
        <end position="578"/>
    </location>
</feature>
<name>A0A818QVP4_9BILA</name>
<keyword evidence="3" id="KW-0175">Coiled coil</keyword>
<gene>
    <name evidence="5" type="ORF">GRG538_LOCUS24764</name>
    <name evidence="6" type="ORF">QYT958_LOCUS18045</name>
</gene>
<keyword evidence="2" id="KW-0067">ATP-binding</keyword>
<protein>
    <recommendedName>
        <fullName evidence="4">AAA+ ATPase domain-containing protein</fullName>
    </recommendedName>
</protein>
<sequence>MATHNLTITPDRYFKPNRSVNEEHVKAFRNLYRKLSKISHFDGHDIDDRSLLNAAQQLGIQANSDAYLKILKESVKYENEETVFSCVDVLLDGSKPPNLPNLPSSSVPNPKRSIQEHVPKIIMEVKCLLIIQRQGNDVNDFLKNFLLKIIKKTNTYVSGGNDTWSPSDNKQFLLHPGSLLALLIHEQMSLLGTIRQRQAERLHLVESLSIIDEFSTWSYDHFQGLFTIELCSHLEKSFPPAWILDKNARIHCQFVFAGTRQASETATSLNFERPRTSSLELFVEDVCAKEDNMKTKNWVDALHAEDIFTFSHLSNLKQSEWDKIKMLSMNAKRILKTAVDRERESAADDRRRCFEESSANEETQQSLATLFKESHSELLANLHLIKLFIYHTLRFEPALQHDGALAKLEAKCIDESFVEIQNEGYADDGLFSSMGEFFLPLTISEQELRMTRSSVNSQTRRHRLEDLNEKVRRLEAGLGEATMRRWDIDEKIMNLNKKSEETHRDYVNDRLQVNKETTSRRQAEELQKIEQQWQLNRAQFEKELVSLRSPLDQWITRIADYEKQIDECKTQINNIQTESSQPQRPVDKGLVKPARGFIMYGPPGTGKSEIMSKLSTKLGITMVAPPLAAGELNRPLVGESERVIIALASRCHRVPYAMCCLSIDEIDSLAPKRDEDSSEGKVDKISVLLSLIDGIKDVPNLMIFCATNRLHMMDEAFLRRMSGKFFVGRPSSQARTKILAEIPKWALEPNLIDKLTIATTNFSGAACKAFTRAVTVRCMATQRKESSFHVKYQEALEIADRTAQQYQIFLGSETLPRLIMRNLMNGSKTEVNHLSRHMYAGRIIVDLHGGSAHIEIVDASSRIAAIEYELSSNETSVQSLLERLTIYGKDRNVQLLQLVDLNLLASQGAYDEKKVFETLKERYDECVAYDRSMIIYDLDALVGVNKSESDSSMGRSTSSSVVNQNVYTYVRARFREAVVEHQQKGNDKQKQTVEKWAVAVIREPFLLKQFSSDVQFARTRHEEAERELEKRKAEDLLKCVKCKDLYIENENKMGNCVHHDGFIYDNSAPDLSIYTQSKVTLLLNKLESDVINYPEKREEFERQKGKFKWICCDSTVTTGSTAGGCKKGKHGLGEQIIHRQNQDGCFLDKNMIDQWEKECGRNKEYNERWLILLDNRS</sequence>
<evidence type="ECO:0000256" key="2">
    <source>
        <dbReference type="ARBA" id="ARBA00022840"/>
    </source>
</evidence>
<dbReference type="SUPFAM" id="SSF52540">
    <property type="entry name" value="P-loop containing nucleoside triphosphate hydrolases"/>
    <property type="match status" value="1"/>
</dbReference>
<dbReference type="InterPro" id="IPR003960">
    <property type="entry name" value="ATPase_AAA_CS"/>
</dbReference>
<evidence type="ECO:0000313" key="5">
    <source>
        <dbReference type="EMBL" id="CAF3642767.1"/>
    </source>
</evidence>
<dbReference type="InterPro" id="IPR050168">
    <property type="entry name" value="AAA_ATPase_domain"/>
</dbReference>
<feature type="coiled-coil region" evidence="3">
    <location>
        <begin position="1007"/>
        <end position="1034"/>
    </location>
</feature>
<dbReference type="AlphaFoldDB" id="A0A818QVP4"/>
<dbReference type="EMBL" id="CAJOBR010002808">
    <property type="protein sequence ID" value="CAF4705604.1"/>
    <property type="molecule type" value="Genomic_DNA"/>
</dbReference>